<gene>
    <name evidence="2" type="ORF">DFJ68_1456</name>
</gene>
<keyword evidence="1" id="KW-0812">Transmembrane</keyword>
<dbReference type="AlphaFoldDB" id="A0A495XU03"/>
<evidence type="ECO:0000313" key="2">
    <source>
        <dbReference type="EMBL" id="RKT78021.1"/>
    </source>
</evidence>
<organism evidence="2 3">
    <name type="scientific">Terracoccus luteus</name>
    <dbReference type="NCBI Taxonomy" id="53356"/>
    <lineage>
        <taxon>Bacteria</taxon>
        <taxon>Bacillati</taxon>
        <taxon>Actinomycetota</taxon>
        <taxon>Actinomycetes</taxon>
        <taxon>Micrococcales</taxon>
        <taxon>Intrasporangiaceae</taxon>
        <taxon>Terracoccus</taxon>
    </lineage>
</organism>
<dbReference type="Proteomes" id="UP000278440">
    <property type="component" value="Unassembled WGS sequence"/>
</dbReference>
<keyword evidence="3" id="KW-1185">Reference proteome</keyword>
<dbReference type="EMBL" id="RBXT01000001">
    <property type="protein sequence ID" value="RKT78021.1"/>
    <property type="molecule type" value="Genomic_DNA"/>
</dbReference>
<evidence type="ECO:0000313" key="3">
    <source>
        <dbReference type="Proteomes" id="UP000278440"/>
    </source>
</evidence>
<reference evidence="2 3" key="1">
    <citation type="submission" date="2018-10" db="EMBL/GenBank/DDBJ databases">
        <title>Sequencing the genomes of 1000 actinobacteria strains.</title>
        <authorList>
            <person name="Klenk H.-P."/>
        </authorList>
    </citation>
    <scope>NUCLEOTIDE SEQUENCE [LARGE SCALE GENOMIC DNA]</scope>
    <source>
        <strain evidence="2 3">DSM 44267</strain>
    </source>
</reference>
<name>A0A495XU03_9MICO</name>
<proteinExistence type="predicted"/>
<comment type="caution">
    <text evidence="2">The sequence shown here is derived from an EMBL/GenBank/DDBJ whole genome shotgun (WGS) entry which is preliminary data.</text>
</comment>
<keyword evidence="1" id="KW-0472">Membrane</keyword>
<accession>A0A495XU03</accession>
<sequence>MATLLAALLFWRTLMSVVPDGRGCGGRVFGWGPVPGIRYADRPAGLDAAGEAACRAAATSLWSVGAVFAAVALVLAVLALRSWRRGRGQRRVRRE</sequence>
<feature type="transmembrane region" description="Helical" evidence="1">
    <location>
        <begin position="61"/>
        <end position="83"/>
    </location>
</feature>
<protein>
    <submittedName>
        <fullName evidence="2">Uncharacterized protein</fullName>
    </submittedName>
</protein>
<evidence type="ECO:0000256" key="1">
    <source>
        <dbReference type="SAM" id="Phobius"/>
    </source>
</evidence>
<keyword evidence="1" id="KW-1133">Transmembrane helix</keyword>